<dbReference type="GO" id="GO:0005886">
    <property type="term" value="C:plasma membrane"/>
    <property type="evidence" value="ECO:0007669"/>
    <property type="project" value="UniProtKB-SubCell"/>
</dbReference>
<keyword evidence="9 16" id="KW-0418">Kinase</keyword>
<evidence type="ECO:0000256" key="3">
    <source>
        <dbReference type="ARBA" id="ARBA00012438"/>
    </source>
</evidence>
<dbReference type="InterPro" id="IPR004358">
    <property type="entry name" value="Sig_transdc_His_kin-like_C"/>
</dbReference>
<keyword evidence="6" id="KW-0808">Transferase</keyword>
<dbReference type="SUPFAM" id="SSF55874">
    <property type="entry name" value="ATPase domain of HSP90 chaperone/DNA topoisomerase II/histidine kinase"/>
    <property type="match status" value="1"/>
</dbReference>
<evidence type="ECO:0000256" key="11">
    <source>
        <dbReference type="ARBA" id="ARBA00022989"/>
    </source>
</evidence>
<dbReference type="PANTHER" id="PTHR45453">
    <property type="entry name" value="PHOSPHATE REGULON SENSOR PROTEIN PHOR"/>
    <property type="match status" value="1"/>
</dbReference>
<comment type="subcellular location">
    <subcellularLocation>
        <location evidence="2">Cell membrane</location>
        <topology evidence="2">Multi-pass membrane protein</topology>
    </subcellularLocation>
</comment>
<name>A0A7X0RRW4_9BACL</name>
<evidence type="ECO:0000256" key="2">
    <source>
        <dbReference type="ARBA" id="ARBA00004651"/>
    </source>
</evidence>
<dbReference type="Gene3D" id="3.30.565.10">
    <property type="entry name" value="Histidine kinase-like ATPase, C-terminal domain"/>
    <property type="match status" value="1"/>
</dbReference>
<dbReference type="GO" id="GO:0004721">
    <property type="term" value="F:phosphoprotein phosphatase activity"/>
    <property type="evidence" value="ECO:0007669"/>
    <property type="project" value="TreeGrafter"/>
</dbReference>
<evidence type="ECO:0000256" key="10">
    <source>
        <dbReference type="ARBA" id="ARBA00022840"/>
    </source>
</evidence>
<dbReference type="GO" id="GO:0005524">
    <property type="term" value="F:ATP binding"/>
    <property type="evidence" value="ECO:0007669"/>
    <property type="project" value="UniProtKB-KW"/>
</dbReference>
<dbReference type="InterPro" id="IPR036890">
    <property type="entry name" value="HATPase_C_sf"/>
</dbReference>
<evidence type="ECO:0000256" key="5">
    <source>
        <dbReference type="ARBA" id="ARBA00022553"/>
    </source>
</evidence>
<evidence type="ECO:0000256" key="12">
    <source>
        <dbReference type="ARBA" id="ARBA00023012"/>
    </source>
</evidence>
<dbReference type="InterPro" id="IPR050351">
    <property type="entry name" value="BphY/WalK/GraS-like"/>
</dbReference>
<evidence type="ECO:0000256" key="9">
    <source>
        <dbReference type="ARBA" id="ARBA00022777"/>
    </source>
</evidence>
<keyword evidence="5" id="KW-0597">Phosphoprotein</keyword>
<evidence type="ECO:0000256" key="1">
    <source>
        <dbReference type="ARBA" id="ARBA00000085"/>
    </source>
</evidence>
<sequence>MRGTAWRIWRALLRDRLVYMLAYAALAVTLVAVLALRLADAGQPIDWRIAGYMLLLTVVFLTVALAIDHFRRLAFERRVRELRQTPPAGPEKVLSLPEPDFSDQLVYRELLFAQYHAHVSGMAEARQRAERRHLFTQQWVHQMKTPVSVIDLLTQQSGGLPSLEEARETLRSIREENGRIEEGLETVLYQARLDQFDRDLRLESVSLRETARAVVNRHKHAMLRASVYPQLEGEDLLATTDAKWLAFMIGQLISNAIKYSRAKPGAKRLLVAVAAVQGGCELCVADEGVGIAEEDLPRVAEPFFTGRNGRMGGESTGMGLYLVQETCALLGHRLAIESQAGAGTTVRIFFRR</sequence>
<keyword evidence="4" id="KW-1003">Cell membrane</keyword>
<dbReference type="SMART" id="SM00388">
    <property type="entry name" value="HisKA"/>
    <property type="match status" value="1"/>
</dbReference>
<feature type="transmembrane region" description="Helical" evidence="14">
    <location>
        <begin position="51"/>
        <end position="70"/>
    </location>
</feature>
<dbReference type="AlphaFoldDB" id="A0A7X0RRW4"/>
<evidence type="ECO:0000259" key="15">
    <source>
        <dbReference type="PROSITE" id="PS50109"/>
    </source>
</evidence>
<dbReference type="Proteomes" id="UP000547209">
    <property type="component" value="Unassembled WGS sequence"/>
</dbReference>
<keyword evidence="11 14" id="KW-1133">Transmembrane helix</keyword>
<dbReference type="SMART" id="SM00387">
    <property type="entry name" value="HATPase_c"/>
    <property type="match status" value="1"/>
</dbReference>
<protein>
    <recommendedName>
        <fullName evidence="3">histidine kinase</fullName>
        <ecNumber evidence="3">2.7.13.3</ecNumber>
    </recommendedName>
</protein>
<gene>
    <name evidence="16" type="ORF">H7C19_17880</name>
</gene>
<proteinExistence type="predicted"/>
<dbReference type="InterPro" id="IPR003594">
    <property type="entry name" value="HATPase_dom"/>
</dbReference>
<keyword evidence="12" id="KW-0902">Two-component regulatory system</keyword>
<dbReference type="GO" id="GO:0000155">
    <property type="term" value="F:phosphorelay sensor kinase activity"/>
    <property type="evidence" value="ECO:0007669"/>
    <property type="project" value="InterPro"/>
</dbReference>
<evidence type="ECO:0000313" key="16">
    <source>
        <dbReference type="EMBL" id="MBB6672554.1"/>
    </source>
</evidence>
<comment type="caution">
    <text evidence="16">The sequence shown here is derived from an EMBL/GenBank/DDBJ whole genome shotgun (WGS) entry which is preliminary data.</text>
</comment>
<evidence type="ECO:0000313" key="17">
    <source>
        <dbReference type="Proteomes" id="UP000547209"/>
    </source>
</evidence>
<keyword evidence="7 14" id="KW-0812">Transmembrane</keyword>
<dbReference type="EC" id="2.7.13.3" evidence="3"/>
<evidence type="ECO:0000256" key="8">
    <source>
        <dbReference type="ARBA" id="ARBA00022741"/>
    </source>
</evidence>
<dbReference type="PANTHER" id="PTHR45453:SF2">
    <property type="entry name" value="HISTIDINE KINASE"/>
    <property type="match status" value="1"/>
</dbReference>
<dbReference type="PROSITE" id="PS50109">
    <property type="entry name" value="HIS_KIN"/>
    <property type="match status" value="1"/>
</dbReference>
<accession>A0A7X0RRW4</accession>
<keyword evidence="17" id="KW-1185">Reference proteome</keyword>
<keyword evidence="10" id="KW-0067">ATP-binding</keyword>
<evidence type="ECO:0000256" key="13">
    <source>
        <dbReference type="ARBA" id="ARBA00023136"/>
    </source>
</evidence>
<keyword evidence="8" id="KW-0547">Nucleotide-binding</keyword>
<dbReference type="InterPro" id="IPR003661">
    <property type="entry name" value="HisK_dim/P_dom"/>
</dbReference>
<dbReference type="PRINTS" id="PR00344">
    <property type="entry name" value="BCTRLSENSOR"/>
</dbReference>
<dbReference type="SUPFAM" id="SSF47384">
    <property type="entry name" value="Homodimeric domain of signal transducing histidine kinase"/>
    <property type="match status" value="1"/>
</dbReference>
<dbReference type="InterPro" id="IPR005467">
    <property type="entry name" value="His_kinase_dom"/>
</dbReference>
<dbReference type="GO" id="GO:0016036">
    <property type="term" value="P:cellular response to phosphate starvation"/>
    <property type="evidence" value="ECO:0007669"/>
    <property type="project" value="TreeGrafter"/>
</dbReference>
<reference evidence="16 17" key="1">
    <citation type="submission" date="2020-08" db="EMBL/GenBank/DDBJ databases">
        <title>Cohnella phylogeny.</title>
        <authorList>
            <person name="Dunlap C."/>
        </authorList>
    </citation>
    <scope>NUCLEOTIDE SEQUENCE [LARGE SCALE GENOMIC DNA]</scope>
    <source>
        <strain evidence="16 17">DSM 28246</strain>
    </source>
</reference>
<evidence type="ECO:0000256" key="14">
    <source>
        <dbReference type="SAM" id="Phobius"/>
    </source>
</evidence>
<keyword evidence="13 14" id="KW-0472">Membrane</keyword>
<dbReference type="EMBL" id="JACJVP010000029">
    <property type="protein sequence ID" value="MBB6672554.1"/>
    <property type="molecule type" value="Genomic_DNA"/>
</dbReference>
<dbReference type="CDD" id="cd00082">
    <property type="entry name" value="HisKA"/>
    <property type="match status" value="1"/>
</dbReference>
<evidence type="ECO:0000256" key="7">
    <source>
        <dbReference type="ARBA" id="ARBA00022692"/>
    </source>
</evidence>
<comment type="catalytic activity">
    <reaction evidence="1">
        <text>ATP + protein L-histidine = ADP + protein N-phospho-L-histidine.</text>
        <dbReference type="EC" id="2.7.13.3"/>
    </reaction>
</comment>
<dbReference type="RefSeq" id="WP_185144035.1">
    <property type="nucleotide sequence ID" value="NZ_JACJVP010000029.1"/>
</dbReference>
<evidence type="ECO:0000256" key="4">
    <source>
        <dbReference type="ARBA" id="ARBA00022475"/>
    </source>
</evidence>
<evidence type="ECO:0000256" key="6">
    <source>
        <dbReference type="ARBA" id="ARBA00022679"/>
    </source>
</evidence>
<dbReference type="Pfam" id="PF00512">
    <property type="entry name" value="HisKA"/>
    <property type="match status" value="1"/>
</dbReference>
<dbReference type="Pfam" id="PF02518">
    <property type="entry name" value="HATPase_c"/>
    <property type="match status" value="1"/>
</dbReference>
<feature type="domain" description="Histidine kinase" evidence="15">
    <location>
        <begin position="138"/>
        <end position="352"/>
    </location>
</feature>
<dbReference type="InterPro" id="IPR036097">
    <property type="entry name" value="HisK_dim/P_sf"/>
</dbReference>
<organism evidence="16 17">
    <name type="scientific">Cohnella nanjingensis</name>
    <dbReference type="NCBI Taxonomy" id="1387779"/>
    <lineage>
        <taxon>Bacteria</taxon>
        <taxon>Bacillati</taxon>
        <taxon>Bacillota</taxon>
        <taxon>Bacilli</taxon>
        <taxon>Bacillales</taxon>
        <taxon>Paenibacillaceae</taxon>
        <taxon>Cohnella</taxon>
    </lineage>
</organism>